<accession>A0A2P2QB61</accession>
<proteinExistence type="predicted"/>
<protein>
    <submittedName>
        <fullName evidence="1">Uncharacterized protein</fullName>
    </submittedName>
</protein>
<reference evidence="1" key="1">
    <citation type="submission" date="2018-02" db="EMBL/GenBank/DDBJ databases">
        <title>Rhizophora mucronata_Transcriptome.</title>
        <authorList>
            <person name="Meera S.P."/>
            <person name="Sreeshan A."/>
            <person name="Augustine A."/>
        </authorList>
    </citation>
    <scope>NUCLEOTIDE SEQUENCE</scope>
    <source>
        <tissue evidence="1">Leaf</tissue>
    </source>
</reference>
<organism evidence="1">
    <name type="scientific">Rhizophora mucronata</name>
    <name type="common">Asiatic mangrove</name>
    <dbReference type="NCBI Taxonomy" id="61149"/>
    <lineage>
        <taxon>Eukaryota</taxon>
        <taxon>Viridiplantae</taxon>
        <taxon>Streptophyta</taxon>
        <taxon>Embryophyta</taxon>
        <taxon>Tracheophyta</taxon>
        <taxon>Spermatophyta</taxon>
        <taxon>Magnoliopsida</taxon>
        <taxon>eudicotyledons</taxon>
        <taxon>Gunneridae</taxon>
        <taxon>Pentapetalae</taxon>
        <taxon>rosids</taxon>
        <taxon>fabids</taxon>
        <taxon>Malpighiales</taxon>
        <taxon>Rhizophoraceae</taxon>
        <taxon>Rhizophora</taxon>
    </lineage>
</organism>
<dbReference type="EMBL" id="GGEC01083756">
    <property type="protein sequence ID" value="MBX64240.1"/>
    <property type="molecule type" value="Transcribed_RNA"/>
</dbReference>
<evidence type="ECO:0000313" key="1">
    <source>
        <dbReference type="EMBL" id="MBX64240.1"/>
    </source>
</evidence>
<name>A0A2P2QB61_RHIMU</name>
<sequence>MKLRLFCMLDAIKPSQHTKEECPHACLRVGIKIKSAF</sequence>
<dbReference type="AlphaFoldDB" id="A0A2P2QB61"/>